<keyword evidence="3 12" id="KW-0235">DNA replication</keyword>
<dbReference type="Gene3D" id="3.40.50.10190">
    <property type="entry name" value="BRCT domain"/>
    <property type="match status" value="1"/>
</dbReference>
<dbReference type="GO" id="GO:0006260">
    <property type="term" value="P:DNA replication"/>
    <property type="evidence" value="ECO:0007669"/>
    <property type="project" value="UniProtKB-KW"/>
</dbReference>
<dbReference type="AlphaFoldDB" id="A0A223ARR9"/>
<dbReference type="NCBIfam" id="NF005932">
    <property type="entry name" value="PRK07956.1"/>
    <property type="match status" value="1"/>
</dbReference>
<evidence type="ECO:0000313" key="14">
    <source>
        <dbReference type="EMBL" id="ASS37632.1"/>
    </source>
</evidence>
<evidence type="ECO:0000256" key="6">
    <source>
        <dbReference type="ARBA" id="ARBA00022833"/>
    </source>
</evidence>
<dbReference type="CDD" id="cd17748">
    <property type="entry name" value="BRCT_DNA_ligase_like"/>
    <property type="match status" value="1"/>
</dbReference>
<dbReference type="RefSeq" id="WP_094233862.1">
    <property type="nucleotide sequence ID" value="NZ_CP016199.1"/>
</dbReference>
<name>A0A223ARR9_9FIRM</name>
<organism evidence="14 15">
    <name type="scientific">Mogibacterium pumilum</name>
    <dbReference type="NCBI Taxonomy" id="86332"/>
    <lineage>
        <taxon>Bacteria</taxon>
        <taxon>Bacillati</taxon>
        <taxon>Bacillota</taxon>
        <taxon>Clostridia</taxon>
        <taxon>Peptostreptococcales</taxon>
        <taxon>Anaerovoracaceae</taxon>
        <taxon>Mogibacterium</taxon>
    </lineage>
</organism>
<dbReference type="InterPro" id="IPR004150">
    <property type="entry name" value="NAD_DNA_ligase_OB"/>
</dbReference>
<feature type="domain" description="BRCT" evidence="13">
    <location>
        <begin position="572"/>
        <end position="653"/>
    </location>
</feature>
<dbReference type="HAMAP" id="MF_01588">
    <property type="entry name" value="DNA_ligase_A"/>
    <property type="match status" value="1"/>
</dbReference>
<keyword evidence="4 12" id="KW-0479">Metal-binding</keyword>
<keyword evidence="15" id="KW-1185">Reference proteome</keyword>
<dbReference type="InterPro" id="IPR001357">
    <property type="entry name" value="BRCT_dom"/>
</dbReference>
<feature type="binding site" evidence="12">
    <location>
        <position position="388"/>
    </location>
    <ligand>
        <name>Zn(2+)</name>
        <dbReference type="ChEBI" id="CHEBI:29105"/>
    </ligand>
</feature>
<dbReference type="SUPFAM" id="SSF47781">
    <property type="entry name" value="RuvA domain 2-like"/>
    <property type="match status" value="1"/>
</dbReference>
<dbReference type="InterPro" id="IPR013839">
    <property type="entry name" value="DNAligase_adenylation"/>
</dbReference>
<reference evidence="15" key="1">
    <citation type="submission" date="2016-05" db="EMBL/GenBank/DDBJ databases">
        <authorList>
            <person name="Holder M.E."/>
            <person name="Ajami N.J."/>
            <person name="Petrosino J.F."/>
        </authorList>
    </citation>
    <scope>NUCLEOTIDE SEQUENCE [LARGE SCALE GENOMIC DNA]</scope>
    <source>
        <strain evidence="15">ATCC 700696</strain>
    </source>
</reference>
<dbReference type="SMART" id="SM00278">
    <property type="entry name" value="HhH1"/>
    <property type="match status" value="4"/>
</dbReference>
<protein>
    <recommendedName>
        <fullName evidence="12">DNA ligase</fullName>
        <ecNumber evidence="12">6.5.1.2</ecNumber>
    </recommendedName>
    <alternativeName>
        <fullName evidence="12">Polydeoxyribonucleotide synthase [NAD(+)]</fullName>
    </alternativeName>
</protein>
<dbReference type="GO" id="GO:0003911">
    <property type="term" value="F:DNA ligase (NAD+) activity"/>
    <property type="evidence" value="ECO:0007669"/>
    <property type="project" value="UniProtKB-UniRule"/>
</dbReference>
<evidence type="ECO:0000313" key="15">
    <source>
        <dbReference type="Proteomes" id="UP000214689"/>
    </source>
</evidence>
<dbReference type="Pfam" id="PF00533">
    <property type="entry name" value="BRCT"/>
    <property type="match status" value="1"/>
</dbReference>
<dbReference type="InterPro" id="IPR013840">
    <property type="entry name" value="DNAligase_N"/>
</dbReference>
<dbReference type="Pfam" id="PF01653">
    <property type="entry name" value="DNA_ligase_aden"/>
    <property type="match status" value="1"/>
</dbReference>
<dbReference type="GO" id="GO:0006281">
    <property type="term" value="P:DNA repair"/>
    <property type="evidence" value="ECO:0007669"/>
    <property type="project" value="UniProtKB-KW"/>
</dbReference>
<feature type="binding site" evidence="12">
    <location>
        <position position="413"/>
    </location>
    <ligand>
        <name>Zn(2+)</name>
        <dbReference type="ChEBI" id="CHEBI:29105"/>
    </ligand>
</feature>
<keyword evidence="7 12" id="KW-0460">Magnesium</keyword>
<dbReference type="InterPro" id="IPR012340">
    <property type="entry name" value="NA-bd_OB-fold"/>
</dbReference>
<dbReference type="EC" id="6.5.1.2" evidence="12"/>
<evidence type="ECO:0000256" key="7">
    <source>
        <dbReference type="ARBA" id="ARBA00022842"/>
    </source>
</evidence>
<evidence type="ECO:0000256" key="12">
    <source>
        <dbReference type="HAMAP-Rule" id="MF_01588"/>
    </source>
</evidence>
<dbReference type="Gene3D" id="1.10.287.610">
    <property type="entry name" value="Helix hairpin bin"/>
    <property type="match status" value="1"/>
</dbReference>
<evidence type="ECO:0000256" key="8">
    <source>
        <dbReference type="ARBA" id="ARBA00023027"/>
    </source>
</evidence>
<sequence length="653" mass="72341">MNLDDKKKRIDELIEVLNEASAAYYDEASEIMSNYEYDALYDELEALEKETGYAPDNSPTKNVGYTVQSELPKERHKSRMLSLDKTKSREELAAWLGNHEGLLSWKLDGLTVVLTYEGGSLVKAVTRGNGDIGEVITPNALVFANVPRHIPYTGHVVIRGEAVITYEEFERINAAIDDADAKYKNPRNLCSGSVRQLNNKITAERNVRFYAFTLSESDAVEDGGFRSNQMKWMAEQGFEVVEYVKVDNESIFAAIDKYAERVHTFEIPSDGLVLTLEDLEYAATLGMTAKFPRDSLAFKWADQQAETVLREMEWSPSRTGLLNPIAIFDPVELEGTTVKRASVHNLNIMETLKLGIGDTITVYKANMIIPQISDNLTRSGNIELPSHCPVCDGETEVKMMTGTKVLTCANPSCLAKQVKRFSLFVSRDALNIEGLSEQTLLKFIGLGYIKSFGDIFRLEAHREAIVELEGFGEKSYEKLATSIEKARHTVPARILTAIGIPGVGVTTAAQIAKSCENKWDKISSLTYDELITIDGIGEVMARDYEEFFADEHNHALVMDLVSEIDIDESYEAVGTALSGAVFVITGSLDHYKSRTELKKEIEAQGGKVAGSVSKNTSYLVTNNPESGSSKNKAAAELGVKIITEDEIRTMLGY</sequence>
<dbReference type="SMART" id="SM00292">
    <property type="entry name" value="BRCT"/>
    <property type="match status" value="1"/>
</dbReference>
<dbReference type="Proteomes" id="UP000214689">
    <property type="component" value="Chromosome"/>
</dbReference>
<feature type="binding site" evidence="12">
    <location>
        <begin position="82"/>
        <end position="83"/>
    </location>
    <ligand>
        <name>NAD(+)</name>
        <dbReference type="ChEBI" id="CHEBI:57540"/>
    </ligand>
</feature>
<evidence type="ECO:0000259" key="13">
    <source>
        <dbReference type="PROSITE" id="PS50172"/>
    </source>
</evidence>
<dbReference type="InterPro" id="IPR036420">
    <property type="entry name" value="BRCT_dom_sf"/>
</dbReference>
<evidence type="ECO:0000256" key="11">
    <source>
        <dbReference type="ARBA" id="ARBA00034005"/>
    </source>
</evidence>
<keyword evidence="2 12" id="KW-0436">Ligase</keyword>
<comment type="cofactor">
    <cofactor evidence="12">
        <name>Mg(2+)</name>
        <dbReference type="ChEBI" id="CHEBI:18420"/>
    </cofactor>
    <cofactor evidence="12">
        <name>Mn(2+)</name>
        <dbReference type="ChEBI" id="CHEBI:29035"/>
    </cofactor>
</comment>
<dbReference type="NCBIfam" id="TIGR00575">
    <property type="entry name" value="dnlj"/>
    <property type="match status" value="1"/>
</dbReference>
<dbReference type="Pfam" id="PF12826">
    <property type="entry name" value="HHH_2"/>
    <property type="match status" value="1"/>
</dbReference>
<gene>
    <name evidence="12" type="primary">ligA</name>
    <name evidence="14" type="ORF">AXF17_03645</name>
</gene>
<dbReference type="InterPro" id="IPR010994">
    <property type="entry name" value="RuvA_2-like"/>
</dbReference>
<evidence type="ECO:0000256" key="1">
    <source>
        <dbReference type="ARBA" id="ARBA00004067"/>
    </source>
</evidence>
<comment type="function">
    <text evidence="1 12">DNA ligase that catalyzes the formation of phosphodiester linkages between 5'-phosphoryl and 3'-hydroxyl groups in double-stranded DNA using NAD as a coenzyme and as the energy source for the reaction. It is essential for DNA replication and repair of damaged DNA.</text>
</comment>
<dbReference type="PROSITE" id="PS50172">
    <property type="entry name" value="BRCT"/>
    <property type="match status" value="1"/>
</dbReference>
<feature type="binding site" evidence="12">
    <location>
        <position position="127"/>
    </location>
    <ligand>
        <name>NAD(+)</name>
        <dbReference type="ChEBI" id="CHEBI:57540"/>
    </ligand>
</feature>
<comment type="similarity">
    <text evidence="12">Belongs to the NAD-dependent DNA ligase family. LigA subfamily.</text>
</comment>
<evidence type="ECO:0000256" key="10">
    <source>
        <dbReference type="ARBA" id="ARBA00023211"/>
    </source>
</evidence>
<accession>A0A223ARR9</accession>
<keyword evidence="6 12" id="KW-0862">Zinc</keyword>
<keyword evidence="5 12" id="KW-0227">DNA damage</keyword>
<evidence type="ECO:0000256" key="2">
    <source>
        <dbReference type="ARBA" id="ARBA00022598"/>
    </source>
</evidence>
<comment type="caution">
    <text evidence="12">Lacks conserved residue(s) required for the propagation of feature annotation.</text>
</comment>
<dbReference type="SUPFAM" id="SSF56091">
    <property type="entry name" value="DNA ligase/mRNA capping enzyme, catalytic domain"/>
    <property type="match status" value="1"/>
</dbReference>
<feature type="binding site" evidence="12">
    <location>
        <position position="391"/>
    </location>
    <ligand>
        <name>Zn(2+)</name>
        <dbReference type="ChEBI" id="CHEBI:29105"/>
    </ligand>
</feature>
<dbReference type="PIRSF" id="PIRSF001604">
    <property type="entry name" value="LigA"/>
    <property type="match status" value="1"/>
</dbReference>
<dbReference type="Gene3D" id="2.40.50.140">
    <property type="entry name" value="Nucleic acid-binding proteins"/>
    <property type="match status" value="1"/>
</dbReference>
<dbReference type="InterPro" id="IPR041663">
    <property type="entry name" value="DisA/LigA_HHH"/>
</dbReference>
<dbReference type="InterPro" id="IPR001679">
    <property type="entry name" value="DNA_ligase"/>
</dbReference>
<dbReference type="SMART" id="SM00532">
    <property type="entry name" value="LIGANc"/>
    <property type="match status" value="1"/>
</dbReference>
<feature type="binding site" evidence="12">
    <location>
        <position position="408"/>
    </location>
    <ligand>
        <name>Zn(2+)</name>
        <dbReference type="ChEBI" id="CHEBI:29105"/>
    </ligand>
</feature>
<dbReference type="Gene3D" id="3.30.470.30">
    <property type="entry name" value="DNA ligase/mRNA capping enzyme"/>
    <property type="match status" value="1"/>
</dbReference>
<dbReference type="SUPFAM" id="SSF50249">
    <property type="entry name" value="Nucleic acid-binding proteins"/>
    <property type="match status" value="1"/>
</dbReference>
<dbReference type="EMBL" id="CP016199">
    <property type="protein sequence ID" value="ASS37632.1"/>
    <property type="molecule type" value="Genomic_DNA"/>
</dbReference>
<keyword evidence="10 12" id="KW-0464">Manganese</keyword>
<dbReference type="SUPFAM" id="SSF52113">
    <property type="entry name" value="BRCT domain"/>
    <property type="match status" value="1"/>
</dbReference>
<evidence type="ECO:0000256" key="3">
    <source>
        <dbReference type="ARBA" id="ARBA00022705"/>
    </source>
</evidence>
<proteinExistence type="inferred from homology"/>
<dbReference type="GO" id="GO:0003677">
    <property type="term" value="F:DNA binding"/>
    <property type="evidence" value="ECO:0007669"/>
    <property type="project" value="InterPro"/>
</dbReference>
<feature type="binding site" evidence="12">
    <location>
        <position position="161"/>
    </location>
    <ligand>
        <name>NAD(+)</name>
        <dbReference type="ChEBI" id="CHEBI:57540"/>
    </ligand>
</feature>
<dbReference type="GO" id="GO:0046872">
    <property type="term" value="F:metal ion binding"/>
    <property type="evidence" value="ECO:0007669"/>
    <property type="project" value="UniProtKB-KW"/>
</dbReference>
<evidence type="ECO:0000256" key="5">
    <source>
        <dbReference type="ARBA" id="ARBA00022763"/>
    </source>
</evidence>
<keyword evidence="8 12" id="KW-0520">NAD</keyword>
<comment type="catalytic activity">
    <reaction evidence="11 12">
        <text>NAD(+) + (deoxyribonucleotide)n-3'-hydroxyl + 5'-phospho-(deoxyribonucleotide)m = (deoxyribonucleotide)n+m + AMP + beta-nicotinamide D-nucleotide.</text>
        <dbReference type="EC" id="6.5.1.2"/>
    </reaction>
</comment>
<feature type="binding site" evidence="12">
    <location>
        <position position="299"/>
    </location>
    <ligand>
        <name>NAD(+)</name>
        <dbReference type="ChEBI" id="CHEBI:57540"/>
    </ligand>
</feature>
<feature type="active site" description="N6-AMP-lysine intermediate" evidence="12">
    <location>
        <position position="106"/>
    </location>
</feature>
<dbReference type="InterPro" id="IPR003583">
    <property type="entry name" value="Hlx-hairpin-Hlx_DNA-bd_motif"/>
</dbReference>
<evidence type="ECO:0000256" key="4">
    <source>
        <dbReference type="ARBA" id="ARBA00022723"/>
    </source>
</evidence>
<evidence type="ECO:0000256" key="9">
    <source>
        <dbReference type="ARBA" id="ARBA00023204"/>
    </source>
</evidence>
<dbReference type="Pfam" id="PF03120">
    <property type="entry name" value="OB_DNA_ligase"/>
    <property type="match status" value="1"/>
</dbReference>
<dbReference type="Gene3D" id="1.10.150.20">
    <property type="entry name" value="5' to 3' exonuclease, C-terminal subdomain"/>
    <property type="match status" value="2"/>
</dbReference>
<keyword evidence="9 12" id="KW-0234">DNA repair</keyword>
<dbReference type="OrthoDB" id="9759736at2"/>